<reference evidence="8" key="1">
    <citation type="submission" date="2013-04" db="EMBL/GenBank/DDBJ databases">
        <title>The Genome Sequence of Fonticula alba ATCC 38817.</title>
        <authorList>
            <consortium name="The Broad Institute Genomics Platform"/>
            <person name="Russ C."/>
            <person name="Cuomo C."/>
            <person name="Burger G."/>
            <person name="Gray M.W."/>
            <person name="Holland P.W.H."/>
            <person name="King N."/>
            <person name="Lang F.B.F."/>
            <person name="Roger A.J."/>
            <person name="Ruiz-Trillo I."/>
            <person name="Brown M."/>
            <person name="Walker B."/>
            <person name="Young S."/>
            <person name="Zeng Q."/>
            <person name="Gargeya S."/>
            <person name="Fitzgerald M."/>
            <person name="Haas B."/>
            <person name="Abouelleil A."/>
            <person name="Allen A.W."/>
            <person name="Alvarado L."/>
            <person name="Arachchi H.M."/>
            <person name="Berlin A.M."/>
            <person name="Chapman S.B."/>
            <person name="Gainer-Dewar J."/>
            <person name="Goldberg J."/>
            <person name="Griggs A."/>
            <person name="Gujja S."/>
            <person name="Hansen M."/>
            <person name="Howarth C."/>
            <person name="Imamovic A."/>
            <person name="Ireland A."/>
            <person name="Larimer J."/>
            <person name="McCowan C."/>
            <person name="Murphy C."/>
            <person name="Pearson M."/>
            <person name="Poon T.W."/>
            <person name="Priest M."/>
            <person name="Roberts A."/>
            <person name="Saif S."/>
            <person name="Shea T."/>
            <person name="Sisk P."/>
            <person name="Sykes S."/>
            <person name="Wortman J."/>
            <person name="Nusbaum C."/>
            <person name="Birren B."/>
        </authorList>
    </citation>
    <scope>NUCLEOTIDE SEQUENCE [LARGE SCALE GENOMIC DNA]</scope>
    <source>
        <strain evidence="8">ATCC 38817</strain>
    </source>
</reference>
<dbReference type="RefSeq" id="XP_009495416.1">
    <property type="nucleotide sequence ID" value="XM_009497141.1"/>
</dbReference>
<dbReference type="InterPro" id="IPR000719">
    <property type="entry name" value="Prot_kinase_dom"/>
</dbReference>
<keyword evidence="5" id="KW-1133">Transmembrane helix</keyword>
<proteinExistence type="predicted"/>
<dbReference type="OrthoDB" id="300641at2759"/>
<dbReference type="SUPFAM" id="SSF56112">
    <property type="entry name" value="Protein kinase-like (PK-like)"/>
    <property type="match status" value="1"/>
</dbReference>
<feature type="transmembrane region" description="Helical" evidence="5">
    <location>
        <begin position="1209"/>
        <end position="1235"/>
    </location>
</feature>
<dbReference type="Pfam" id="PF15913">
    <property type="entry name" value="Furin-like_2"/>
    <property type="match status" value="1"/>
</dbReference>
<dbReference type="SUPFAM" id="SSF57184">
    <property type="entry name" value="Growth factor receptor domain"/>
    <property type="match status" value="8"/>
</dbReference>
<dbReference type="InterPro" id="IPR009030">
    <property type="entry name" value="Growth_fac_rcpt_cys_sf"/>
</dbReference>
<dbReference type="SMART" id="SM00181">
    <property type="entry name" value="EGF"/>
    <property type="match status" value="15"/>
</dbReference>
<dbReference type="InterPro" id="IPR011009">
    <property type="entry name" value="Kinase-like_dom_sf"/>
</dbReference>
<sequence length="1569" mass="159374">MALAPTTRARGSRPAPGLALAVAAAAALLLVLRLAAGAPGPALGPAPAPAHAPAGSAPMPLASGCSANCDACTGALCTKCSDGFFHLVDGVTNSCVDTCPPEEPILRFENNTYSCWRMEIDGCALLVGQPGAWECYFCMLGRFKRPDNGCGHCRPGCGFCGDTTGCLACLPGLFMHDTLCRAACPAGLQPGAWECYFCMLGRFKRPDNGCGHCRPGCGFCGDTTGCLACLPGLFMHDTLCRAACPAGLYPDDASRTCAACPAPCSTCTGPAECTACHGGKLAHGSQCVDLCPMGLYSDGHMCVRCPAGCQSCLSPGFCSRCHPGYLHHALTCVDTCPAGHYPNEAEGLSEEHTCVRCPAGCQSCLSPGFCSRCHPGYLHHALTCVDTCPAGHYPNEAEGLCASCAEPCATCWGPGPEACTSCPAGRHLHAGACVAACPAGTFASGGACAACPDPCAACTRAEACTQCKSPRFLSDGACVAACPGGTFADADTGACVPCTGACATCTGPGQCTSCAGPRLLHQGTCVEACPAGHFAQAGACAACGPRCAACSDAATCTACAPGYPLHRGACVAGCPGFFFDRANECLPCPAGCALCHEADACDVCLAGMVKHESRCLAGCPAGTHVTSDPDHQSQRLCQACHPLCAECAGPAADQCTACDGSLTIRQPIPPVDPPLAEGMCVPDCMNNPSQCAECEPTCDLCRALPDDQTFCMVCRAPMLALEGRCVDACPPGHAPMVATGHCARCAGECGGACSGPAGTQCLNCPDGKVLQGGECRDACMAAGWYAASPTTCKRCHGSCSQCAGPEADQCTACPRGTLRLATAGPASSPPPAGALCVSACPEGLVADPLRGECQPCHPACATCSGPLAGECVACPAGGLLHQGACVAACPAGFRPAAGHAHCEACAAGCAECPAGADLCTRCRPGHFLVLGAGACATACPEGHLTDATARECAPCAGACARCAGTPDTCTRCRDPGLRLRAHTGECVAACAAGEAEATGLGSQAGLLLCRACHATCATCRAPDSAGACDSCPAGRFLLAGGTCVAACPEGHFPADDTGQCTRCSPACRSCSGPASDHCLSCAGAAAILHQGACTDACPADGFWLDDRPPAGRACVPCRQDCLRCPAGGDHCSACRPGHFPAWPDPALGLVCVDSCPAGTFLQPSPDHDQGRCTPCSKGCHTCTGPTPPECTRTWCQADDTCTAARNRHLAVGLGVGLTVLLLLLLLVLVLVHVCLRRRRPAAPGPEEKSADVDMTILNTFMDLSLPGFLLLSVAHDIRILSPSPEQSGSQGGIFAVEPVTSALAAAAGPNSIVMKMAHEEGGSSLPAAQVQAMFENELSILWALQQSPNVVRLLGYTQAPSAILMVREVIDLAGLLSSASLLDKCNILALLRGMATGLAFIHAQGIAHRDIKSHNVLVGPCPDTGAMRPVFADFGVSIAVSRGSTLLDSTMLEACSVAFAAPEVLASLRLPAPGPGRRPDYMAADVFSLATVFWHVLTLTRPWNGLGSDATVEAVLQGRTPDSHGPPAHEALLQDPLLAGLANASLPAMWSMDPGQRPPMAATVLALEG</sequence>
<feature type="signal peptide" evidence="6">
    <location>
        <begin position="1"/>
        <end position="37"/>
    </location>
</feature>
<evidence type="ECO:0000259" key="7">
    <source>
        <dbReference type="PROSITE" id="PS50011"/>
    </source>
</evidence>
<dbReference type="Proteomes" id="UP000030693">
    <property type="component" value="Unassembled WGS sequence"/>
</dbReference>
<feature type="chain" id="PRO_5001571795" evidence="6">
    <location>
        <begin position="38"/>
        <end position="1569"/>
    </location>
</feature>
<evidence type="ECO:0000313" key="9">
    <source>
        <dbReference type="Proteomes" id="UP000030693"/>
    </source>
</evidence>
<dbReference type="Gene3D" id="2.10.220.10">
    <property type="entry name" value="Hormone Receptor, Insulin-like Growth Factor Receptor 1, Chain A, domain 2"/>
    <property type="match status" value="12"/>
</dbReference>
<dbReference type="GO" id="GO:0005524">
    <property type="term" value="F:ATP binding"/>
    <property type="evidence" value="ECO:0007669"/>
    <property type="project" value="InterPro"/>
</dbReference>
<name>A0A058Z6B4_FONAL</name>
<keyword evidence="8" id="KW-0723">Serine/threonine-protein kinase</keyword>
<keyword evidence="9" id="KW-1185">Reference proteome</keyword>
<keyword evidence="8" id="KW-0418">Kinase</keyword>
<dbReference type="SMART" id="SM01411">
    <property type="entry name" value="Ephrin_rec_like"/>
    <property type="match status" value="7"/>
</dbReference>
<accession>A0A058Z6B4</accession>
<dbReference type="PROSITE" id="PS00108">
    <property type="entry name" value="PROTEIN_KINASE_ST"/>
    <property type="match status" value="1"/>
</dbReference>
<dbReference type="GO" id="GO:0004674">
    <property type="term" value="F:protein serine/threonine kinase activity"/>
    <property type="evidence" value="ECO:0007669"/>
    <property type="project" value="UniProtKB-KW"/>
</dbReference>
<dbReference type="InterPro" id="IPR008271">
    <property type="entry name" value="Ser/Thr_kinase_AS"/>
</dbReference>
<dbReference type="GO" id="GO:0005576">
    <property type="term" value="C:extracellular region"/>
    <property type="evidence" value="ECO:0007669"/>
    <property type="project" value="UniProtKB-SubCell"/>
</dbReference>
<dbReference type="InterPro" id="IPR000742">
    <property type="entry name" value="EGF"/>
</dbReference>
<dbReference type="SMART" id="SM00220">
    <property type="entry name" value="S_TKc"/>
    <property type="match status" value="1"/>
</dbReference>
<dbReference type="PROSITE" id="PS50011">
    <property type="entry name" value="PROTEIN_KINASE_DOM"/>
    <property type="match status" value="1"/>
</dbReference>
<evidence type="ECO:0000256" key="6">
    <source>
        <dbReference type="SAM" id="SignalP"/>
    </source>
</evidence>
<dbReference type="SMART" id="SM00261">
    <property type="entry name" value="FU"/>
    <property type="match status" value="22"/>
</dbReference>
<dbReference type="CDD" id="cd00064">
    <property type="entry name" value="FU"/>
    <property type="match status" value="8"/>
</dbReference>
<dbReference type="EMBL" id="KB932205">
    <property type="protein sequence ID" value="KCV69810.1"/>
    <property type="molecule type" value="Genomic_DNA"/>
</dbReference>
<evidence type="ECO:0000256" key="1">
    <source>
        <dbReference type="ARBA" id="ARBA00004613"/>
    </source>
</evidence>
<dbReference type="eggNOG" id="KOG0192">
    <property type="taxonomic scope" value="Eukaryota"/>
</dbReference>
<keyword evidence="5" id="KW-0472">Membrane</keyword>
<gene>
    <name evidence="8" type="ORF">H696_03270</name>
</gene>
<dbReference type="PANTHER" id="PTHR15332">
    <property type="entry name" value="PROPROTEIN CONVERTASE SUBTILISIN_KEXIN TYPE 5-LIKE"/>
    <property type="match status" value="1"/>
</dbReference>
<organism evidence="8">
    <name type="scientific">Fonticula alba</name>
    <name type="common">Slime mold</name>
    <dbReference type="NCBI Taxonomy" id="691883"/>
    <lineage>
        <taxon>Eukaryota</taxon>
        <taxon>Rotosphaerida</taxon>
        <taxon>Fonticulaceae</taxon>
        <taxon>Fonticula</taxon>
    </lineage>
</organism>
<protein>
    <submittedName>
        <fullName evidence="8">Serine/threonine protein kinase</fullName>
    </submittedName>
</protein>
<dbReference type="Gene3D" id="1.10.510.10">
    <property type="entry name" value="Transferase(Phosphotransferase) domain 1"/>
    <property type="match status" value="1"/>
</dbReference>
<dbReference type="eggNOG" id="KOG3525">
    <property type="taxonomic scope" value="Eukaryota"/>
</dbReference>
<keyword evidence="3 6" id="KW-0732">Signal</keyword>
<evidence type="ECO:0000313" key="8">
    <source>
        <dbReference type="EMBL" id="KCV69810.1"/>
    </source>
</evidence>
<evidence type="ECO:0000256" key="3">
    <source>
        <dbReference type="ARBA" id="ARBA00022729"/>
    </source>
</evidence>
<keyword evidence="2" id="KW-0964">Secreted</keyword>
<keyword evidence="8" id="KW-0808">Transferase</keyword>
<feature type="domain" description="Protein kinase" evidence="7">
    <location>
        <begin position="1279"/>
        <end position="1569"/>
    </location>
</feature>
<evidence type="ECO:0000256" key="5">
    <source>
        <dbReference type="SAM" id="Phobius"/>
    </source>
</evidence>
<comment type="subcellular location">
    <subcellularLocation>
        <location evidence="1">Secreted</location>
    </subcellularLocation>
</comment>
<keyword evidence="5" id="KW-0812">Transmembrane</keyword>
<dbReference type="InterPro" id="IPR043601">
    <property type="entry name" value="Rspo_Fu-CRD_dom"/>
</dbReference>
<dbReference type="PANTHER" id="PTHR15332:SF175">
    <property type="entry name" value="PROPROTEIN CONVERTASE SUBTILISIN_KEXIN TYPE 5-LIKE"/>
    <property type="match status" value="1"/>
</dbReference>
<keyword evidence="4" id="KW-0325">Glycoprotein</keyword>
<dbReference type="InterPro" id="IPR006212">
    <property type="entry name" value="Furin_repeat"/>
</dbReference>
<dbReference type="OMA" id="ADCDPNP"/>
<dbReference type="Pfam" id="PF00069">
    <property type="entry name" value="Pkinase"/>
    <property type="match status" value="1"/>
</dbReference>
<evidence type="ECO:0000256" key="2">
    <source>
        <dbReference type="ARBA" id="ARBA00022525"/>
    </source>
</evidence>
<evidence type="ECO:0000256" key="4">
    <source>
        <dbReference type="ARBA" id="ARBA00023180"/>
    </source>
</evidence>
<dbReference type="GeneID" id="20527995"/>